<evidence type="ECO:0000313" key="2">
    <source>
        <dbReference type="EMBL" id="SOY60164.1"/>
    </source>
</evidence>
<dbReference type="EMBL" id="OFSN01000003">
    <property type="protein sequence ID" value="SOY60164.1"/>
    <property type="molecule type" value="Genomic_DNA"/>
</dbReference>
<dbReference type="AlphaFoldDB" id="A0A375C0H3"/>
<evidence type="ECO:0000256" key="1">
    <source>
        <dbReference type="SAM" id="MobiDB-lite"/>
    </source>
</evidence>
<sequence>MPRRNPECRQRSVLPLPGLGASDQADADEAAHVELVAILGERHLALVDLAVFRIEDLAAAPLVVAGLAQAGQDGHADQRLVLACVGALVADARLAVAVDEALEQASAVDAVLLGDLHQPARLAGVVVDGLPRAGGRGLRQRRGAAEQGGGKHRGAHGAGDKGRAAHDVSFEVRSDANLLGQPPRRNPARTRARRSAALAWFPPGRMQRAFAGYCGAAKRACARLLKQSSKRTYDPPRATSPRPSRRRERIRNARRACSASRGTTRPHRSD</sequence>
<organism evidence="2">
    <name type="scientific">Cupriavidus taiwanensis</name>
    <dbReference type="NCBI Taxonomy" id="164546"/>
    <lineage>
        <taxon>Bacteria</taxon>
        <taxon>Pseudomonadati</taxon>
        <taxon>Pseudomonadota</taxon>
        <taxon>Betaproteobacteria</taxon>
        <taxon>Burkholderiales</taxon>
        <taxon>Burkholderiaceae</taxon>
        <taxon>Cupriavidus</taxon>
    </lineage>
</organism>
<accession>A0A375C0H3</accession>
<gene>
    <name evidence="2" type="ORF">CBM2586_A110044</name>
</gene>
<reference evidence="2" key="1">
    <citation type="submission" date="2018-01" db="EMBL/GenBank/DDBJ databases">
        <authorList>
            <person name="Clerissi C."/>
        </authorList>
    </citation>
    <scope>NUCLEOTIDE SEQUENCE</scope>
    <source>
        <strain evidence="2">Cupriavidus taiwanensis LMG 19430</strain>
    </source>
</reference>
<protein>
    <submittedName>
        <fullName evidence="2">Uncharacterized protein</fullName>
    </submittedName>
</protein>
<feature type="region of interest" description="Disordered" evidence="1">
    <location>
        <begin position="227"/>
        <end position="270"/>
    </location>
</feature>
<feature type="compositionally biased region" description="Basic residues" evidence="1">
    <location>
        <begin position="243"/>
        <end position="254"/>
    </location>
</feature>
<proteinExistence type="predicted"/>
<name>A0A375C0H3_9BURK</name>
<dbReference type="Proteomes" id="UP000257016">
    <property type="component" value="Unassembled WGS sequence"/>
</dbReference>
<feature type="region of interest" description="Disordered" evidence="1">
    <location>
        <begin position="135"/>
        <end position="165"/>
    </location>
</feature>
<comment type="caution">
    <text evidence="2">The sequence shown here is derived from an EMBL/GenBank/DDBJ whole genome shotgun (WGS) entry which is preliminary data.</text>
</comment>